<accession>A0AAD9IZQ8</accession>
<comment type="caution">
    <text evidence="1">The sequence shown here is derived from an EMBL/GenBank/DDBJ whole genome shotgun (WGS) entry which is preliminary data.</text>
</comment>
<keyword evidence="2" id="KW-1185">Reference proteome</keyword>
<protein>
    <submittedName>
        <fullName evidence="1">Uncharacterized protein</fullName>
    </submittedName>
</protein>
<evidence type="ECO:0000313" key="1">
    <source>
        <dbReference type="EMBL" id="KAK2143338.1"/>
    </source>
</evidence>
<name>A0AAD9IZQ8_9ANNE</name>
<proteinExistence type="predicted"/>
<evidence type="ECO:0000313" key="2">
    <source>
        <dbReference type="Proteomes" id="UP001208570"/>
    </source>
</evidence>
<sequence length="125" mass="14552">VPISVLQRSLEPYDKILSQLKITENVFSKTDQNMDLLKLETHKYTAELHNNLFPSSLIPTINKHTRIARSTATLINNVYVKFKGKLTEKSMLYKHAALTKITIPYHNKTSQVSDRYHFFHLCQSY</sequence>
<dbReference type="EMBL" id="JAODUP010000853">
    <property type="protein sequence ID" value="KAK2143338.1"/>
    <property type="molecule type" value="Genomic_DNA"/>
</dbReference>
<reference evidence="1" key="1">
    <citation type="journal article" date="2023" name="Mol. Biol. Evol.">
        <title>Third-Generation Sequencing Reveals the Adaptive Role of the Epigenome in Three Deep-Sea Polychaetes.</title>
        <authorList>
            <person name="Perez M."/>
            <person name="Aroh O."/>
            <person name="Sun Y."/>
            <person name="Lan Y."/>
            <person name="Juniper S.K."/>
            <person name="Young C.R."/>
            <person name="Angers B."/>
            <person name="Qian P.Y."/>
        </authorList>
    </citation>
    <scope>NUCLEOTIDE SEQUENCE</scope>
    <source>
        <strain evidence="1">P08H-3</strain>
    </source>
</reference>
<feature type="non-terminal residue" evidence="1">
    <location>
        <position position="1"/>
    </location>
</feature>
<dbReference type="AlphaFoldDB" id="A0AAD9IZQ8"/>
<organism evidence="1 2">
    <name type="scientific">Paralvinella palmiformis</name>
    <dbReference type="NCBI Taxonomy" id="53620"/>
    <lineage>
        <taxon>Eukaryota</taxon>
        <taxon>Metazoa</taxon>
        <taxon>Spiralia</taxon>
        <taxon>Lophotrochozoa</taxon>
        <taxon>Annelida</taxon>
        <taxon>Polychaeta</taxon>
        <taxon>Sedentaria</taxon>
        <taxon>Canalipalpata</taxon>
        <taxon>Terebellida</taxon>
        <taxon>Terebelliformia</taxon>
        <taxon>Alvinellidae</taxon>
        <taxon>Paralvinella</taxon>
    </lineage>
</organism>
<gene>
    <name evidence="1" type="ORF">LSH36_853g01022</name>
</gene>
<dbReference type="Proteomes" id="UP001208570">
    <property type="component" value="Unassembled WGS sequence"/>
</dbReference>